<protein>
    <submittedName>
        <fullName evidence="2">Uncharacterized protein</fullName>
    </submittedName>
</protein>
<proteinExistence type="predicted"/>
<gene>
    <name evidence="2" type="ORF">CON65_13335</name>
</gene>
<dbReference type="RefSeq" id="WP_097894823.1">
    <property type="nucleotide sequence ID" value="NZ_NVOR01000043.1"/>
</dbReference>
<evidence type="ECO:0000313" key="2">
    <source>
        <dbReference type="EMBL" id="PED82193.1"/>
    </source>
</evidence>
<comment type="caution">
    <text evidence="2">The sequence shown here is derived from an EMBL/GenBank/DDBJ whole genome shotgun (WGS) entry which is preliminary data.</text>
</comment>
<accession>A0AA91ZU17</accession>
<sequence length="71" mass="7946">MKRSVNELYRAYRPVGGFGHGGFGHPPFLGGVFFPVVVAGVLLSPAFDYGGYGYPYYTDDQEYPYDSYSIY</sequence>
<organism evidence="2 3">
    <name type="scientific">Bacillus pseudomycoides</name>
    <dbReference type="NCBI Taxonomy" id="64104"/>
    <lineage>
        <taxon>Bacteria</taxon>
        <taxon>Bacillati</taxon>
        <taxon>Bacillota</taxon>
        <taxon>Bacilli</taxon>
        <taxon>Bacillales</taxon>
        <taxon>Bacillaceae</taxon>
        <taxon>Bacillus</taxon>
        <taxon>Bacillus cereus group</taxon>
    </lineage>
</organism>
<name>A0AA91ZU17_9BACI</name>
<dbReference type="EMBL" id="NVOR01000043">
    <property type="protein sequence ID" value="PED82193.1"/>
    <property type="molecule type" value="Genomic_DNA"/>
</dbReference>
<reference evidence="2 3" key="1">
    <citation type="submission" date="2017-09" db="EMBL/GenBank/DDBJ databases">
        <title>Large-scale bioinformatics analysis of Bacillus genomes uncovers conserved roles of natural products in bacterial physiology.</title>
        <authorList>
            <consortium name="Agbiome Team Llc"/>
            <person name="Bleich R.M."/>
            <person name="Grubbs K.J."/>
            <person name="Santa Maria K.C."/>
            <person name="Allen S.E."/>
            <person name="Farag S."/>
            <person name="Shank E.A."/>
            <person name="Bowers A."/>
        </authorList>
    </citation>
    <scope>NUCLEOTIDE SEQUENCE [LARGE SCALE GENOMIC DNA]</scope>
    <source>
        <strain evidence="2 3">AFS092012</strain>
    </source>
</reference>
<feature type="transmembrane region" description="Helical" evidence="1">
    <location>
        <begin position="28"/>
        <end position="47"/>
    </location>
</feature>
<keyword evidence="1" id="KW-0812">Transmembrane</keyword>
<evidence type="ECO:0000313" key="3">
    <source>
        <dbReference type="Proteomes" id="UP000221020"/>
    </source>
</evidence>
<dbReference type="AlphaFoldDB" id="A0AA91ZU17"/>
<keyword evidence="1" id="KW-1133">Transmembrane helix</keyword>
<dbReference type="Proteomes" id="UP000221020">
    <property type="component" value="Unassembled WGS sequence"/>
</dbReference>
<keyword evidence="1" id="KW-0472">Membrane</keyword>
<evidence type="ECO:0000256" key="1">
    <source>
        <dbReference type="SAM" id="Phobius"/>
    </source>
</evidence>